<dbReference type="EMBL" id="JAGSOV010000024">
    <property type="protein sequence ID" value="MCO1655736.1"/>
    <property type="molecule type" value="Genomic_DNA"/>
</dbReference>
<organism evidence="6 7">
    <name type="scientific">Pseudonocardia humida</name>
    <dbReference type="NCBI Taxonomy" id="2800819"/>
    <lineage>
        <taxon>Bacteria</taxon>
        <taxon>Bacillati</taxon>
        <taxon>Actinomycetota</taxon>
        <taxon>Actinomycetes</taxon>
        <taxon>Pseudonocardiales</taxon>
        <taxon>Pseudonocardiaceae</taxon>
        <taxon>Pseudonocardia</taxon>
    </lineage>
</organism>
<evidence type="ECO:0000313" key="6">
    <source>
        <dbReference type="EMBL" id="MCO1655736.1"/>
    </source>
</evidence>
<comment type="caution">
    <text evidence="6">The sequence shown here is derived from an EMBL/GenBank/DDBJ whole genome shotgun (WGS) entry which is preliminary data.</text>
</comment>
<dbReference type="InterPro" id="IPR000577">
    <property type="entry name" value="Carb_kinase_FGGY"/>
</dbReference>
<dbReference type="PANTHER" id="PTHR43095">
    <property type="entry name" value="SUGAR KINASE"/>
    <property type="match status" value="1"/>
</dbReference>
<keyword evidence="7" id="KW-1185">Reference proteome</keyword>
<dbReference type="InterPro" id="IPR050406">
    <property type="entry name" value="FGGY_Carb_Kinase"/>
</dbReference>
<dbReference type="RefSeq" id="WP_252437799.1">
    <property type="nucleotide sequence ID" value="NZ_JAGSOV010000024.1"/>
</dbReference>
<dbReference type="InterPro" id="IPR018485">
    <property type="entry name" value="FGGY_C"/>
</dbReference>
<evidence type="ECO:0000259" key="5">
    <source>
        <dbReference type="Pfam" id="PF02782"/>
    </source>
</evidence>
<evidence type="ECO:0000259" key="4">
    <source>
        <dbReference type="Pfam" id="PF00370"/>
    </source>
</evidence>
<dbReference type="InterPro" id="IPR043129">
    <property type="entry name" value="ATPase_NBD"/>
</dbReference>
<reference evidence="6" key="1">
    <citation type="submission" date="2021-04" db="EMBL/GenBank/DDBJ databases">
        <title>Pseudonocardia sp. nov., isolated from sandy soil of mangrove forest.</title>
        <authorList>
            <person name="Zan Z."/>
            <person name="Huang R."/>
            <person name="Liu W."/>
        </authorList>
    </citation>
    <scope>NUCLEOTIDE SEQUENCE</scope>
    <source>
        <strain evidence="6">S2-4</strain>
    </source>
</reference>
<evidence type="ECO:0000256" key="2">
    <source>
        <dbReference type="ARBA" id="ARBA00022679"/>
    </source>
</evidence>
<dbReference type="Pfam" id="PF02782">
    <property type="entry name" value="FGGY_C"/>
    <property type="match status" value="1"/>
</dbReference>
<dbReference type="InterPro" id="IPR018484">
    <property type="entry name" value="FGGY_N"/>
</dbReference>
<name>A0ABT0ZYE1_9PSEU</name>
<dbReference type="PIRSF" id="PIRSF000538">
    <property type="entry name" value="GlpK"/>
    <property type="match status" value="1"/>
</dbReference>
<dbReference type="CDD" id="cd07770">
    <property type="entry name" value="ASKHA_NBD_FGGY_GntK"/>
    <property type="match status" value="1"/>
</dbReference>
<evidence type="ECO:0000313" key="7">
    <source>
        <dbReference type="Proteomes" id="UP001165283"/>
    </source>
</evidence>
<dbReference type="SUPFAM" id="SSF53067">
    <property type="entry name" value="Actin-like ATPase domain"/>
    <property type="match status" value="2"/>
</dbReference>
<keyword evidence="3" id="KW-0418">Kinase</keyword>
<protein>
    <submittedName>
        <fullName evidence="6">Gluconokinase</fullName>
    </submittedName>
</protein>
<comment type="similarity">
    <text evidence="1">Belongs to the FGGY kinase family.</text>
</comment>
<keyword evidence="2" id="KW-0808">Transferase</keyword>
<evidence type="ECO:0000256" key="1">
    <source>
        <dbReference type="ARBA" id="ARBA00009156"/>
    </source>
</evidence>
<dbReference type="Pfam" id="PF00370">
    <property type="entry name" value="FGGY_N"/>
    <property type="match status" value="1"/>
</dbReference>
<dbReference type="Gene3D" id="3.30.420.40">
    <property type="match status" value="2"/>
</dbReference>
<accession>A0ABT0ZYE1</accession>
<proteinExistence type="inferred from homology"/>
<evidence type="ECO:0000256" key="3">
    <source>
        <dbReference type="ARBA" id="ARBA00022777"/>
    </source>
</evidence>
<dbReference type="PANTHER" id="PTHR43095:SF2">
    <property type="entry name" value="GLUCONOKINASE"/>
    <property type="match status" value="1"/>
</dbReference>
<gene>
    <name evidence="6" type="ORF">KDL28_11805</name>
</gene>
<sequence length="500" mass="53158">MAGSGGRVGLDDALDPFVLAMDVGSTASRGDVYDAAGRPVGGDRSKVAHEFRTGADGASEIDPDQVVDELAEIITELAAAAPEGRIGGVALDTFASSLVGVDADDRAVTPCYTYADSRCGAQVRALRREHDEEQVRQRTGVRLHSSYLPARLRWLRETDPDRFAAARRWMSLGEYAYLRLLGTTAAGTATAAWTGMLDRHTGRWDPEMLAAAGVEPDRLSQVRDPGDPLTDVDPEVAKRWPALDGARWFAPISDGFASNLGTGAADPTTAAVAAATSGAIRVLVRDIPERIPPGLWCYRVDAGRSLLGGALNDVGRVLSWLHDTVQLGDTDPADLMAAAPDPTTPLVLPYLSGERSTGWAADARAVISGVSGATTGGQLFRGAMEGVALSYERIADQLRTTSADPQRILASGRVTQDLPSWLQVLADALGTPVEPVTMKRATLHGTALHALEVLAPDTAREPVPTGPTLHPVPEHREHYRDRAEAYDRLYRAVITGPGTG</sequence>
<dbReference type="Proteomes" id="UP001165283">
    <property type="component" value="Unassembled WGS sequence"/>
</dbReference>
<feature type="domain" description="Carbohydrate kinase FGGY C-terminal" evidence="5">
    <location>
        <begin position="302"/>
        <end position="450"/>
    </location>
</feature>
<feature type="domain" description="Carbohydrate kinase FGGY N-terminal" evidence="4">
    <location>
        <begin position="18"/>
        <end position="243"/>
    </location>
</feature>